<dbReference type="Gene3D" id="1.10.287.1060">
    <property type="entry name" value="ESAT-6-like"/>
    <property type="match status" value="1"/>
</dbReference>
<accession>A0A101RPV7</accession>
<dbReference type="RefSeq" id="WP_062246294.1">
    <property type="nucleotide sequence ID" value="NZ_JBPJFL010000003.1"/>
</dbReference>
<evidence type="ECO:0008006" key="3">
    <source>
        <dbReference type="Google" id="ProtNLM"/>
    </source>
</evidence>
<organism evidence="1 2">
    <name type="scientific">Streptomyces griseorubiginosus</name>
    <dbReference type="NCBI Taxonomy" id="67304"/>
    <lineage>
        <taxon>Bacteria</taxon>
        <taxon>Bacillati</taxon>
        <taxon>Actinomycetota</taxon>
        <taxon>Actinomycetes</taxon>
        <taxon>Kitasatosporales</taxon>
        <taxon>Streptomycetaceae</taxon>
        <taxon>Streptomyces</taxon>
    </lineage>
</organism>
<dbReference type="EMBL" id="LMWV01000037">
    <property type="protein sequence ID" value="KUN59318.1"/>
    <property type="molecule type" value="Genomic_DNA"/>
</dbReference>
<comment type="caution">
    <text evidence="1">The sequence shown here is derived from an EMBL/GenBank/DDBJ whole genome shotgun (WGS) entry which is preliminary data.</text>
</comment>
<keyword evidence="2" id="KW-1185">Reference proteome</keyword>
<proteinExistence type="predicted"/>
<dbReference type="InterPro" id="IPR036689">
    <property type="entry name" value="ESAT-6-like_sf"/>
</dbReference>
<dbReference type="SUPFAM" id="SSF140453">
    <property type="entry name" value="EsxAB dimer-like"/>
    <property type="match status" value="1"/>
</dbReference>
<dbReference type="Proteomes" id="UP000054375">
    <property type="component" value="Unassembled WGS sequence"/>
</dbReference>
<evidence type="ECO:0000313" key="1">
    <source>
        <dbReference type="EMBL" id="KUN59318.1"/>
    </source>
</evidence>
<reference evidence="1 2" key="1">
    <citation type="submission" date="2015-10" db="EMBL/GenBank/DDBJ databases">
        <title>Draft genome sequence of Streptomyces griseorubiginosus DSM 40469, type strain for the species Streptomyces griseorubiginosus.</title>
        <authorList>
            <person name="Ruckert C."/>
            <person name="Winkler A."/>
            <person name="Kalinowski J."/>
            <person name="Kampfer P."/>
            <person name="Glaeser S."/>
        </authorList>
    </citation>
    <scope>NUCLEOTIDE SEQUENCE [LARGE SCALE GENOMIC DNA]</scope>
    <source>
        <strain evidence="1 2">DSM 40469</strain>
    </source>
</reference>
<name>A0A101RPV7_9ACTN</name>
<protein>
    <recommendedName>
        <fullName evidence="3">ESAT-6-like protein</fullName>
    </recommendedName>
</protein>
<sequence length="97" mass="11279">MTTYQVSLEQMQYVEGEMQAINNRLSQTLANLNDEVHRNLQHWLNSDPRQLYNTRQKEWTELVAAMQNLLNRAQVAVGNIGEHYAAGEKYGVSLWEQ</sequence>
<evidence type="ECO:0000313" key="2">
    <source>
        <dbReference type="Proteomes" id="UP000054375"/>
    </source>
</evidence>
<gene>
    <name evidence="1" type="ORF">AQJ54_40425</name>
</gene>
<dbReference type="AlphaFoldDB" id="A0A101RPV7"/>